<name>A0A8S2RIJ2_9BILA</name>
<evidence type="ECO:0000313" key="2">
    <source>
        <dbReference type="Proteomes" id="UP000676336"/>
    </source>
</evidence>
<gene>
    <name evidence="1" type="ORF">SMN809_LOCUS20332</name>
</gene>
<sequence length="20" mass="2459">MDDDKLFLFQPQSVQTNREF</sequence>
<organism evidence="1 2">
    <name type="scientific">Rotaria magnacalcarata</name>
    <dbReference type="NCBI Taxonomy" id="392030"/>
    <lineage>
        <taxon>Eukaryota</taxon>
        <taxon>Metazoa</taxon>
        <taxon>Spiralia</taxon>
        <taxon>Gnathifera</taxon>
        <taxon>Rotifera</taxon>
        <taxon>Eurotatoria</taxon>
        <taxon>Bdelloidea</taxon>
        <taxon>Philodinida</taxon>
        <taxon>Philodinidae</taxon>
        <taxon>Rotaria</taxon>
    </lineage>
</organism>
<comment type="caution">
    <text evidence="1">The sequence shown here is derived from an EMBL/GenBank/DDBJ whole genome shotgun (WGS) entry which is preliminary data.</text>
</comment>
<evidence type="ECO:0000313" key="1">
    <source>
        <dbReference type="EMBL" id="CAF4164628.1"/>
    </source>
</evidence>
<dbReference type="Proteomes" id="UP000676336">
    <property type="component" value="Unassembled WGS sequence"/>
</dbReference>
<proteinExistence type="predicted"/>
<dbReference type="EMBL" id="CAJOBI010012331">
    <property type="protein sequence ID" value="CAF4164628.1"/>
    <property type="molecule type" value="Genomic_DNA"/>
</dbReference>
<feature type="non-terminal residue" evidence="1">
    <location>
        <position position="20"/>
    </location>
</feature>
<protein>
    <submittedName>
        <fullName evidence="1">Uncharacterized protein</fullName>
    </submittedName>
</protein>
<dbReference type="AlphaFoldDB" id="A0A8S2RIJ2"/>
<accession>A0A8S2RIJ2</accession>
<reference evidence="1" key="1">
    <citation type="submission" date="2021-02" db="EMBL/GenBank/DDBJ databases">
        <authorList>
            <person name="Nowell W R."/>
        </authorList>
    </citation>
    <scope>NUCLEOTIDE SEQUENCE</scope>
</reference>